<dbReference type="EMBL" id="CAXAMM010041689">
    <property type="protein sequence ID" value="CAK9100760.1"/>
    <property type="molecule type" value="Genomic_DNA"/>
</dbReference>
<evidence type="ECO:0000313" key="1">
    <source>
        <dbReference type="EMBL" id="CAK9100760.1"/>
    </source>
</evidence>
<dbReference type="Proteomes" id="UP001642464">
    <property type="component" value="Unassembled WGS sequence"/>
</dbReference>
<protein>
    <submittedName>
        <fullName evidence="1">FO synthase subunit 1</fullName>
    </submittedName>
</protein>
<reference evidence="1 2" key="1">
    <citation type="submission" date="2024-02" db="EMBL/GenBank/DDBJ databases">
        <authorList>
            <person name="Chen Y."/>
            <person name="Shah S."/>
            <person name="Dougan E. K."/>
            <person name="Thang M."/>
            <person name="Chan C."/>
        </authorList>
    </citation>
    <scope>NUCLEOTIDE SEQUENCE [LARGE SCALE GENOMIC DNA]</scope>
</reference>
<feature type="non-terminal residue" evidence="1">
    <location>
        <position position="632"/>
    </location>
</feature>
<name>A0ABP0RKW0_9DINO</name>
<evidence type="ECO:0000313" key="2">
    <source>
        <dbReference type="Proteomes" id="UP001642464"/>
    </source>
</evidence>
<accession>A0ABP0RKW0</accession>
<proteinExistence type="predicted"/>
<comment type="caution">
    <text evidence="1">The sequence shown here is derived from an EMBL/GenBank/DDBJ whole genome shotgun (WGS) entry which is preliminary data.</text>
</comment>
<keyword evidence="2" id="KW-1185">Reference proteome</keyword>
<organism evidence="1 2">
    <name type="scientific">Durusdinium trenchii</name>
    <dbReference type="NCBI Taxonomy" id="1381693"/>
    <lineage>
        <taxon>Eukaryota</taxon>
        <taxon>Sar</taxon>
        <taxon>Alveolata</taxon>
        <taxon>Dinophyceae</taxon>
        <taxon>Suessiales</taxon>
        <taxon>Symbiodiniaceae</taxon>
        <taxon>Durusdinium</taxon>
    </lineage>
</organism>
<gene>
    <name evidence="1" type="ORF">SCF082_LOCUS47136</name>
</gene>
<sequence length="632" mass="71172">MSLPSGVLEPLFRGFCSEGACGISFSLVRTAQARPGSGLRKNQGSVQIPWRVWEDSVVVSSEESLCGSLETPSWAWFSAIWTFDESCKAGRHSATPIDLRYLQRGVPSKSEKSTDTSRQRIISFLQGVYDSIAETLPDVKDETCDFDTSAVTIDLPETNDPYAAALGSIHIPEATSNAGMSKVRKHKMSVEFNVSRKHAQEERFLPPGHIRDFWEQMKVSEELGANEKHVAFSTFWRVWHQEFPFLRFRSSSSHGQCGTCLRHKLIIRGLAGHLNARQQQINLYVEHLRSQYNDRLCYWQLRGSIAPRNPISEDVKKDIIKHLPVMRALGLDAGADYLHAWAMGELPLEQLASARPDRRHVEHYVGLARKRIVLQSAANAWAQGVPWGQALKICRTAIKKADAVGRIQSEKFYLIGFWWRITYSEDMSPGGKYLRVFHLGFRTDFGLPGMSDSFDMEWQNATQVARAFSIGKSEAQAISNLQDKINPEIVTMLKESTRVRGMRQFMNHDLLCKDLFNRGFSSGASGALCAWGVDLSNNDDNELVKLFIQRLNADWDRIPPGLKKPWGFKDASAVHSACGGFLAIMTALKAEIPQSDFAQNEAQIREQFHLGYLDPDIIHFLESTIPPVNLQE</sequence>